<feature type="region of interest" description="Disordered" evidence="1">
    <location>
        <begin position="1"/>
        <end position="52"/>
    </location>
</feature>
<feature type="non-terminal residue" evidence="2">
    <location>
        <position position="126"/>
    </location>
</feature>
<keyword evidence="3" id="KW-1185">Reference proteome</keyword>
<comment type="caution">
    <text evidence="2">The sequence shown here is derived from an EMBL/GenBank/DDBJ whole genome shotgun (WGS) entry which is preliminary data.</text>
</comment>
<protein>
    <submittedName>
        <fullName evidence="2">Uncharacterized protein</fullName>
    </submittedName>
</protein>
<name>A0ABN9S4B6_9DINO</name>
<evidence type="ECO:0000313" key="3">
    <source>
        <dbReference type="Proteomes" id="UP001189429"/>
    </source>
</evidence>
<feature type="compositionally biased region" description="Gly residues" evidence="1">
    <location>
        <begin position="1"/>
        <end position="12"/>
    </location>
</feature>
<dbReference type="Proteomes" id="UP001189429">
    <property type="component" value="Unassembled WGS sequence"/>
</dbReference>
<proteinExistence type="predicted"/>
<feature type="compositionally biased region" description="Basic residues" evidence="1">
    <location>
        <begin position="86"/>
        <end position="126"/>
    </location>
</feature>
<dbReference type="EMBL" id="CAUYUJ010009386">
    <property type="protein sequence ID" value="CAK0826622.1"/>
    <property type="molecule type" value="Genomic_DNA"/>
</dbReference>
<feature type="region of interest" description="Disordered" evidence="1">
    <location>
        <begin position="81"/>
        <end position="126"/>
    </location>
</feature>
<evidence type="ECO:0000256" key="1">
    <source>
        <dbReference type="SAM" id="MobiDB-lite"/>
    </source>
</evidence>
<organism evidence="2 3">
    <name type="scientific">Prorocentrum cordatum</name>
    <dbReference type="NCBI Taxonomy" id="2364126"/>
    <lineage>
        <taxon>Eukaryota</taxon>
        <taxon>Sar</taxon>
        <taxon>Alveolata</taxon>
        <taxon>Dinophyceae</taxon>
        <taxon>Prorocentrales</taxon>
        <taxon>Prorocentraceae</taxon>
        <taxon>Prorocentrum</taxon>
    </lineage>
</organism>
<accession>A0ABN9S4B6</accession>
<gene>
    <name evidence="2" type="ORF">PCOR1329_LOCUS26404</name>
</gene>
<evidence type="ECO:0000313" key="2">
    <source>
        <dbReference type="EMBL" id="CAK0826622.1"/>
    </source>
</evidence>
<feature type="non-terminal residue" evidence="2">
    <location>
        <position position="1"/>
    </location>
</feature>
<reference evidence="2" key="1">
    <citation type="submission" date="2023-10" db="EMBL/GenBank/DDBJ databases">
        <authorList>
            <person name="Chen Y."/>
            <person name="Shah S."/>
            <person name="Dougan E. K."/>
            <person name="Thang M."/>
            <person name="Chan C."/>
        </authorList>
    </citation>
    <scope>NUCLEOTIDE SEQUENCE [LARGE SCALE GENOMIC DNA]</scope>
</reference>
<sequence length="126" mass="14164">VDQPRGGAGAGPGHAQLWRRRRRQQPRLPRGLGFVGPRPQEGGVAEKEVCRGPRQLHDGAQLCYARSARLHRGLHVEKRQLERVPCRPRRRGGGRRQRGRGPPHRGLRRAARGAQRRGGGRTGRHR</sequence>